<dbReference type="PROSITE" id="PS00138">
    <property type="entry name" value="SUBTILASE_SER"/>
    <property type="match status" value="1"/>
</dbReference>
<evidence type="ECO:0000256" key="5">
    <source>
        <dbReference type="PROSITE-ProRule" id="PRU01240"/>
    </source>
</evidence>
<dbReference type="AlphaFoldDB" id="C1D237"/>
<evidence type="ECO:0000313" key="10">
    <source>
        <dbReference type="Proteomes" id="UP000002208"/>
    </source>
</evidence>
<evidence type="ECO:0000313" key="9">
    <source>
        <dbReference type="EMBL" id="ACO47476.1"/>
    </source>
</evidence>
<name>C1D237_DEIDV</name>
<reference evidence="9 10" key="1">
    <citation type="journal article" date="2009" name="PLoS Genet.">
        <title>Alliance of proteomics and genomics to unravel the specificities of Sahara bacterium Deinococcus deserti.</title>
        <authorList>
            <person name="de Groot A."/>
            <person name="Dulermo R."/>
            <person name="Ortet P."/>
            <person name="Blanchard L."/>
            <person name="Guerin P."/>
            <person name="Fernandez B."/>
            <person name="Vacherie B."/>
            <person name="Dossat C."/>
            <person name="Jolivet E."/>
            <person name="Siguier P."/>
            <person name="Chandler M."/>
            <person name="Barakat M."/>
            <person name="Dedieu A."/>
            <person name="Barbe V."/>
            <person name="Heulin T."/>
            <person name="Sommer S."/>
            <person name="Achouak W."/>
            <person name="Armengaud J."/>
        </authorList>
    </citation>
    <scope>NUCLEOTIDE SEQUENCE [LARGE SCALE GENOMIC DNA]</scope>
    <source>
        <strain evidence="10">DSM 17065 / CIP 109153 / LMG 22923 / VCD115</strain>
        <plasmid evidence="10">pDeide1</plasmid>
    </source>
</reference>
<feature type="chain" id="PRO_5002908317" evidence="7">
    <location>
        <begin position="26"/>
        <end position="395"/>
    </location>
</feature>
<dbReference type="InterPro" id="IPR036852">
    <property type="entry name" value="Peptidase_S8/S53_dom_sf"/>
</dbReference>
<feature type="active site" description="Charge relay system" evidence="5">
    <location>
        <position position="176"/>
    </location>
</feature>
<evidence type="ECO:0000256" key="2">
    <source>
        <dbReference type="ARBA" id="ARBA00022670"/>
    </source>
</evidence>
<evidence type="ECO:0000256" key="4">
    <source>
        <dbReference type="ARBA" id="ARBA00022825"/>
    </source>
</evidence>
<dbReference type="Gene3D" id="3.40.50.200">
    <property type="entry name" value="Peptidase S8/S53 domain"/>
    <property type="match status" value="1"/>
</dbReference>
<dbReference type="InterPro" id="IPR050131">
    <property type="entry name" value="Peptidase_S8_subtilisin-like"/>
</dbReference>
<dbReference type="EMBL" id="CP001115">
    <property type="protein sequence ID" value="ACO47476.1"/>
    <property type="molecule type" value="Genomic_DNA"/>
</dbReference>
<dbReference type="SUPFAM" id="SSF52743">
    <property type="entry name" value="Subtilisin-like"/>
    <property type="match status" value="1"/>
</dbReference>
<dbReference type="PROSITE" id="PS00136">
    <property type="entry name" value="SUBTILASE_ASP"/>
    <property type="match status" value="1"/>
</dbReference>
<feature type="domain" description="Peptidase S8/S53" evidence="8">
    <location>
        <begin position="122"/>
        <end position="342"/>
    </location>
</feature>
<dbReference type="OrthoDB" id="9790784at2"/>
<organism evidence="9 10">
    <name type="scientific">Deinococcus deserti (strain DSM 17065 / CIP 109153 / LMG 22923 / VCD115)</name>
    <dbReference type="NCBI Taxonomy" id="546414"/>
    <lineage>
        <taxon>Bacteria</taxon>
        <taxon>Thermotogati</taxon>
        <taxon>Deinococcota</taxon>
        <taxon>Deinococci</taxon>
        <taxon>Deinococcales</taxon>
        <taxon>Deinococcaceae</taxon>
        <taxon>Deinococcus</taxon>
    </lineage>
</organism>
<dbReference type="KEGG" id="ddr:Deide_1p00720"/>
<dbReference type="InterPro" id="IPR023828">
    <property type="entry name" value="Peptidase_S8_Ser-AS"/>
</dbReference>
<dbReference type="InterPro" id="IPR023827">
    <property type="entry name" value="Peptidase_S8_Asp-AS"/>
</dbReference>
<dbReference type="PANTHER" id="PTHR43806:SF11">
    <property type="entry name" value="CEREVISIN-RELATED"/>
    <property type="match status" value="1"/>
</dbReference>
<dbReference type="PANTHER" id="PTHR43806">
    <property type="entry name" value="PEPTIDASE S8"/>
    <property type="match status" value="1"/>
</dbReference>
<dbReference type="HOGENOM" id="CLU_011263_0_0_0"/>
<sequence length="395" mass="41150">MRRLIGQTYLLAGLTALLAACGTTAEPSASTPHLSAQANQISTTNFTDTKMVLSETAGSFGAWASGSFGVWAVGSFGAWASGSFGAWAATFADGTPNPLHNNVNEWHQIRLAGAQTLAPNLGKDVIVAVIDTGIDLKHPAFSGTLTPNTTWRDFVGGRTDLDPSEEGTTADRAYGHGTAVAGIILQVAPNARILPIRVMGSNGEGNSTTIGNAIIHAVNQGAKVINVSAVTDKDSSISKSIEYATNNGAYVIMAAGNQGLNPVQFPAAKSAQTNIPGFLSLSVGGIELDNRKSRYSNFGDGLEVMAPATDIVTTFPNGEMRAVKGTSFATPVVSGVLALALGEGYSADNAGQLTEKLRLSQKNVDIENQDLLRLLGKKTLGFGLLDAEAFLNRIK</sequence>
<keyword evidence="4 5" id="KW-0720">Serine protease</keyword>
<proteinExistence type="inferred from homology"/>
<evidence type="ECO:0000256" key="6">
    <source>
        <dbReference type="RuleBase" id="RU003355"/>
    </source>
</evidence>
<dbReference type="GO" id="GO:0004252">
    <property type="term" value="F:serine-type endopeptidase activity"/>
    <property type="evidence" value="ECO:0007669"/>
    <property type="project" value="UniProtKB-UniRule"/>
</dbReference>
<feature type="active site" description="Charge relay system" evidence="5">
    <location>
        <position position="131"/>
    </location>
</feature>
<geneLocation type="plasmid" evidence="10">
    <name>pDeide1</name>
</geneLocation>
<dbReference type="RefSeq" id="WP_012694599.1">
    <property type="nucleotide sequence ID" value="NC_012527.1"/>
</dbReference>
<protein>
    <submittedName>
        <fullName evidence="9">Putative peptidase S8</fullName>
    </submittedName>
</protein>
<dbReference type="GO" id="GO:0006508">
    <property type="term" value="P:proteolysis"/>
    <property type="evidence" value="ECO:0007669"/>
    <property type="project" value="UniProtKB-KW"/>
</dbReference>
<gene>
    <name evidence="9" type="ordered locus">Deide_1p00720</name>
</gene>
<dbReference type="Pfam" id="PF00082">
    <property type="entry name" value="Peptidase_S8"/>
    <property type="match status" value="1"/>
</dbReference>
<dbReference type="PROSITE" id="PS51257">
    <property type="entry name" value="PROKAR_LIPOPROTEIN"/>
    <property type="match status" value="1"/>
</dbReference>
<keyword evidence="3 5" id="KW-0378">Hydrolase</keyword>
<keyword evidence="10" id="KW-1185">Reference proteome</keyword>
<feature type="active site" description="Charge relay system" evidence="5">
    <location>
        <position position="327"/>
    </location>
</feature>
<dbReference type="Proteomes" id="UP000002208">
    <property type="component" value="Plasmid 1"/>
</dbReference>
<evidence type="ECO:0000259" key="8">
    <source>
        <dbReference type="Pfam" id="PF00082"/>
    </source>
</evidence>
<keyword evidence="2 5" id="KW-0645">Protease</keyword>
<keyword evidence="9" id="KW-0614">Plasmid</keyword>
<evidence type="ECO:0000256" key="3">
    <source>
        <dbReference type="ARBA" id="ARBA00022801"/>
    </source>
</evidence>
<dbReference type="PROSITE" id="PS51892">
    <property type="entry name" value="SUBTILASE"/>
    <property type="match status" value="1"/>
</dbReference>
<keyword evidence="7" id="KW-0732">Signal</keyword>
<dbReference type="InterPro" id="IPR015500">
    <property type="entry name" value="Peptidase_S8_subtilisin-rel"/>
</dbReference>
<dbReference type="InterPro" id="IPR000209">
    <property type="entry name" value="Peptidase_S8/S53_dom"/>
</dbReference>
<dbReference type="PRINTS" id="PR00723">
    <property type="entry name" value="SUBTILISIN"/>
</dbReference>
<accession>C1D237</accession>
<comment type="similarity">
    <text evidence="1 5 6">Belongs to the peptidase S8 family.</text>
</comment>
<feature type="signal peptide" evidence="7">
    <location>
        <begin position="1"/>
        <end position="25"/>
    </location>
</feature>
<evidence type="ECO:0000256" key="7">
    <source>
        <dbReference type="SAM" id="SignalP"/>
    </source>
</evidence>
<evidence type="ECO:0000256" key="1">
    <source>
        <dbReference type="ARBA" id="ARBA00011073"/>
    </source>
</evidence>